<reference evidence="15" key="1">
    <citation type="submission" date="2016-10" db="EMBL/GenBank/DDBJ databases">
        <authorList>
            <person name="Varghese N."/>
            <person name="Submissions S."/>
        </authorList>
    </citation>
    <scope>NUCLEOTIDE SEQUENCE [LARGE SCALE GENOMIC DNA]</scope>
    <source>
        <strain evidence="15">ATCC 23835</strain>
    </source>
</reference>
<dbReference type="InterPro" id="IPR016590">
    <property type="entry name" value="Rhamnogalacturonase_B"/>
</dbReference>
<dbReference type="PANTHER" id="PTHR36574:SF1">
    <property type="entry name" value="RHAMNOGALACTURONATE LYASE-RELATED"/>
    <property type="match status" value="1"/>
</dbReference>
<evidence type="ECO:0000256" key="5">
    <source>
        <dbReference type="ARBA" id="ARBA00022525"/>
    </source>
</evidence>
<evidence type="ECO:0000259" key="12">
    <source>
        <dbReference type="Pfam" id="PF14683"/>
    </source>
</evidence>
<dbReference type="RefSeq" id="WP_090207495.1">
    <property type="nucleotide sequence ID" value="NZ_LT629777.1"/>
</dbReference>
<dbReference type="InterPro" id="IPR029413">
    <property type="entry name" value="RG-lyase_II"/>
</dbReference>
<dbReference type="GO" id="GO:0102210">
    <property type="term" value="F:rhamnogalacturonan endolyase activity"/>
    <property type="evidence" value="ECO:0007669"/>
    <property type="project" value="UniProtKB-EC"/>
</dbReference>
<dbReference type="AlphaFoldDB" id="A0A1H1X9F4"/>
<dbReference type="Gene3D" id="2.60.120.260">
    <property type="entry name" value="Galactose-binding domain-like"/>
    <property type="match status" value="1"/>
</dbReference>
<gene>
    <name evidence="14" type="ORF">SAMN05216598_3802</name>
</gene>
<dbReference type="CDD" id="cd10317">
    <property type="entry name" value="RGL4_C"/>
    <property type="match status" value="1"/>
</dbReference>
<feature type="chain" id="PRO_5009265351" description="rhamnogalacturonan endolyase" evidence="10">
    <location>
        <begin position="19"/>
        <end position="528"/>
    </location>
</feature>
<keyword evidence="7" id="KW-1015">Disulfide bond</keyword>
<dbReference type="SUPFAM" id="SSF49785">
    <property type="entry name" value="Galactose-binding domain-like"/>
    <property type="match status" value="1"/>
</dbReference>
<dbReference type="InterPro" id="IPR015364">
    <property type="entry name" value="RhgB_N"/>
</dbReference>
<evidence type="ECO:0000256" key="10">
    <source>
        <dbReference type="SAM" id="SignalP"/>
    </source>
</evidence>
<dbReference type="SUPFAM" id="SSF74650">
    <property type="entry name" value="Galactose mutarotase-like"/>
    <property type="match status" value="1"/>
</dbReference>
<evidence type="ECO:0000256" key="4">
    <source>
        <dbReference type="ARBA" id="ARBA00012437"/>
    </source>
</evidence>
<evidence type="ECO:0000256" key="2">
    <source>
        <dbReference type="ARBA" id="ARBA00004613"/>
    </source>
</evidence>
<proteinExistence type="inferred from homology"/>
<name>A0A1H1X9F4_9PSED</name>
<keyword evidence="15" id="KW-1185">Reference proteome</keyword>
<dbReference type="InterPro" id="IPR014718">
    <property type="entry name" value="GH-type_carb-bd"/>
</dbReference>
<dbReference type="InterPro" id="IPR013784">
    <property type="entry name" value="Carb-bd-like_fold"/>
</dbReference>
<dbReference type="CDD" id="cd10320">
    <property type="entry name" value="RGL4_N"/>
    <property type="match status" value="1"/>
</dbReference>
<dbReference type="GO" id="GO:0030246">
    <property type="term" value="F:carbohydrate binding"/>
    <property type="evidence" value="ECO:0007669"/>
    <property type="project" value="InterPro"/>
</dbReference>
<accession>A0A1H1X9F4</accession>
<sequence length="528" mass="56616">MRRLILIVCCSLAIHAHAAGFGFVRTDSRIVVDTEAHLLFSVDTHNSDLVSLRYRDNELQTTEPKASQIASGLGSAQVDARTVGDVIVISVRAGDLIHYYLAKKGRAAIYMATYAPTLLPVGELRFVTRLNVSKLPKALRGTDSNVGTAIEGKDVFLLPDGRTSSKFYSAQPMIDDSLHGVKGPGVAVYMLMGNRELSSGGAFFKDIATQKTATTHELYNYMYSNHTQTEPYRGGLHGVYGLLFTNGDAPDATLTDLGFVARDLGLVGFVDNAGRGTLAGHVSDVANELPAVVGLSNANAEYWARADGNGRFVVTGIRPGQYRVTLYQNELEVAQTTATVSAGSTTQTSLQARPLAGQVKWQIGLPDGTPAGFLNAHLLASAHPSDSRMTPWAPVTYTVGTSTPNTFPAAQWRDVNSPTRIQFVLAANEVRDYRLRLFITLAQAGGRPAVSVNQHWEAPVPAPSNQPDSRGITRGTYRGNNSLFEISIPAAALHAGVNTLEIGVASGKTGKGFLSPGFVFDSVQWVQP</sequence>
<evidence type="ECO:0000256" key="7">
    <source>
        <dbReference type="ARBA" id="ARBA00023157"/>
    </source>
</evidence>
<evidence type="ECO:0000256" key="6">
    <source>
        <dbReference type="ARBA" id="ARBA00022729"/>
    </source>
</evidence>
<dbReference type="InterPro" id="IPR011013">
    <property type="entry name" value="Gal_mutarotase_sf_dom"/>
</dbReference>
<keyword evidence="9" id="KW-0961">Cell wall biogenesis/degradation</keyword>
<keyword evidence="5" id="KW-0964">Secreted</keyword>
<organism evidence="14 15">
    <name type="scientific">Pseudomonas asplenii</name>
    <dbReference type="NCBI Taxonomy" id="53407"/>
    <lineage>
        <taxon>Bacteria</taxon>
        <taxon>Pseudomonadati</taxon>
        <taxon>Pseudomonadota</taxon>
        <taxon>Gammaproteobacteria</taxon>
        <taxon>Pseudomonadales</taxon>
        <taxon>Pseudomonadaceae</taxon>
        <taxon>Pseudomonas</taxon>
    </lineage>
</organism>
<evidence type="ECO:0000259" key="11">
    <source>
        <dbReference type="Pfam" id="PF09284"/>
    </source>
</evidence>
<keyword evidence="8 14" id="KW-0456">Lyase</keyword>
<evidence type="ECO:0000313" key="14">
    <source>
        <dbReference type="EMBL" id="SDT05945.1"/>
    </source>
</evidence>
<feature type="domain" description="Rhamnogalacturonase B N-terminal" evidence="11">
    <location>
        <begin position="21"/>
        <end position="268"/>
    </location>
</feature>
<dbReference type="Pfam" id="PF14683">
    <property type="entry name" value="CBM-like"/>
    <property type="match status" value="1"/>
</dbReference>
<keyword evidence="6 10" id="KW-0732">Signal</keyword>
<dbReference type="Pfam" id="PF09284">
    <property type="entry name" value="RhgB_N"/>
    <property type="match status" value="1"/>
</dbReference>
<dbReference type="Gene3D" id="2.70.98.10">
    <property type="match status" value="1"/>
</dbReference>
<dbReference type="GeneID" id="300208724"/>
<evidence type="ECO:0000256" key="9">
    <source>
        <dbReference type="ARBA" id="ARBA00023316"/>
    </source>
</evidence>
<dbReference type="InterPro" id="IPR029411">
    <property type="entry name" value="RG-lyase_III"/>
</dbReference>
<feature type="domain" description="Rhamnogalacturonan lyase" evidence="12">
    <location>
        <begin position="361"/>
        <end position="524"/>
    </location>
</feature>
<evidence type="ECO:0000256" key="1">
    <source>
        <dbReference type="ARBA" id="ARBA00001324"/>
    </source>
</evidence>
<dbReference type="GO" id="GO:0005576">
    <property type="term" value="C:extracellular region"/>
    <property type="evidence" value="ECO:0007669"/>
    <property type="project" value="UniProtKB-SubCell"/>
</dbReference>
<comment type="similarity">
    <text evidence="3">Belongs to the polysaccharide lyase 4 family.</text>
</comment>
<dbReference type="Proteomes" id="UP000199524">
    <property type="component" value="Chromosome I"/>
</dbReference>
<comment type="catalytic activity">
    <reaction evidence="1">
        <text>Endotype eliminative cleavage of L-alpha-rhamnopyranosyl-(1-&gt;4)-alpha-D-galactopyranosyluronic acid bonds of rhamnogalacturonan I domains in ramified hairy regions of pectin leaving L-rhamnopyranose at the reducing end and 4-deoxy-4,5-unsaturated D-galactopyranosyluronic acid at the non-reducing end.</text>
        <dbReference type="EC" id="4.2.2.23"/>
    </reaction>
</comment>
<dbReference type="PANTHER" id="PTHR36574">
    <property type="entry name" value="RHAMNOGALACTURONATE LYASE-RELATED"/>
    <property type="match status" value="1"/>
</dbReference>
<evidence type="ECO:0000313" key="15">
    <source>
        <dbReference type="Proteomes" id="UP000199524"/>
    </source>
</evidence>
<dbReference type="Pfam" id="PF14686">
    <property type="entry name" value="fn3_3"/>
    <property type="match status" value="1"/>
</dbReference>
<protein>
    <recommendedName>
        <fullName evidence="4">rhamnogalacturonan endolyase</fullName>
        <ecNumber evidence="4">4.2.2.23</ecNumber>
    </recommendedName>
</protein>
<dbReference type="SUPFAM" id="SSF49452">
    <property type="entry name" value="Starch-binding domain-like"/>
    <property type="match status" value="1"/>
</dbReference>
<comment type="subcellular location">
    <subcellularLocation>
        <location evidence="2">Secreted</location>
    </subcellularLocation>
</comment>
<dbReference type="GO" id="GO:0071555">
    <property type="term" value="P:cell wall organization"/>
    <property type="evidence" value="ECO:0007669"/>
    <property type="project" value="UniProtKB-KW"/>
</dbReference>
<feature type="domain" description="Rhamnogalacturonan lyase" evidence="13">
    <location>
        <begin position="275"/>
        <end position="347"/>
    </location>
</feature>
<evidence type="ECO:0000259" key="13">
    <source>
        <dbReference type="Pfam" id="PF14686"/>
    </source>
</evidence>
<dbReference type="EC" id="4.2.2.23" evidence="4"/>
<dbReference type="CDD" id="cd10316">
    <property type="entry name" value="RGL4_M"/>
    <property type="match status" value="1"/>
</dbReference>
<feature type="signal peptide" evidence="10">
    <location>
        <begin position="1"/>
        <end position="18"/>
    </location>
</feature>
<evidence type="ECO:0000256" key="3">
    <source>
        <dbReference type="ARBA" id="ARBA00010418"/>
    </source>
</evidence>
<dbReference type="Gene3D" id="2.60.40.1120">
    <property type="entry name" value="Carboxypeptidase-like, regulatory domain"/>
    <property type="match status" value="1"/>
</dbReference>
<dbReference type="InterPro" id="IPR008979">
    <property type="entry name" value="Galactose-bd-like_sf"/>
</dbReference>
<dbReference type="GO" id="GO:0045490">
    <property type="term" value="P:pectin catabolic process"/>
    <property type="evidence" value="ECO:0007669"/>
    <property type="project" value="TreeGrafter"/>
</dbReference>
<evidence type="ECO:0000256" key="8">
    <source>
        <dbReference type="ARBA" id="ARBA00023239"/>
    </source>
</evidence>
<dbReference type="EMBL" id="LT629777">
    <property type="protein sequence ID" value="SDT05945.1"/>
    <property type="molecule type" value="Genomic_DNA"/>
</dbReference>